<evidence type="ECO:0000256" key="1">
    <source>
        <dbReference type="ARBA" id="ARBA00022741"/>
    </source>
</evidence>
<dbReference type="InterPro" id="IPR000792">
    <property type="entry name" value="Tscrpt_reg_LuxR_C"/>
</dbReference>
<evidence type="ECO:0000313" key="4">
    <source>
        <dbReference type="EMBL" id="BBY00537.1"/>
    </source>
</evidence>
<evidence type="ECO:0000259" key="3">
    <source>
        <dbReference type="PROSITE" id="PS50043"/>
    </source>
</evidence>
<dbReference type="SUPFAM" id="SSF48452">
    <property type="entry name" value="TPR-like"/>
    <property type="match status" value="1"/>
</dbReference>
<dbReference type="PANTHER" id="PTHR16305:SF35">
    <property type="entry name" value="TRANSCRIPTIONAL ACTIVATOR DOMAIN"/>
    <property type="match status" value="1"/>
</dbReference>
<dbReference type="Pfam" id="PF00196">
    <property type="entry name" value="GerE"/>
    <property type="match status" value="1"/>
</dbReference>
<feature type="domain" description="HTH luxR-type" evidence="3">
    <location>
        <begin position="861"/>
        <end position="926"/>
    </location>
</feature>
<dbReference type="InterPro" id="IPR011990">
    <property type="entry name" value="TPR-like_helical_dom_sf"/>
</dbReference>
<keyword evidence="5" id="KW-1185">Reference proteome</keyword>
<proteinExistence type="predicted"/>
<dbReference type="SMART" id="SM00421">
    <property type="entry name" value="HTH_LUXR"/>
    <property type="match status" value="1"/>
</dbReference>
<dbReference type="AlphaFoldDB" id="A0A7I7NV38"/>
<reference evidence="4 5" key="1">
    <citation type="journal article" date="2019" name="Emerg. Microbes Infect.">
        <title>Comprehensive subspecies identification of 175 nontuberculous mycobacteria species based on 7547 genomic profiles.</title>
        <authorList>
            <person name="Matsumoto Y."/>
            <person name="Kinjo T."/>
            <person name="Motooka D."/>
            <person name="Nabeya D."/>
            <person name="Jung N."/>
            <person name="Uechi K."/>
            <person name="Horii T."/>
            <person name="Iida T."/>
            <person name="Fujita J."/>
            <person name="Nakamura S."/>
        </authorList>
    </citation>
    <scope>NUCLEOTIDE SEQUENCE [LARGE SCALE GENOMIC DNA]</scope>
    <source>
        <strain evidence="4 5">JCM 16018</strain>
    </source>
</reference>
<dbReference type="PROSITE" id="PS50043">
    <property type="entry name" value="HTH_LUXR_2"/>
    <property type="match status" value="1"/>
</dbReference>
<dbReference type="Proteomes" id="UP000466632">
    <property type="component" value="Chromosome"/>
</dbReference>
<dbReference type="GO" id="GO:0003677">
    <property type="term" value="F:DNA binding"/>
    <property type="evidence" value="ECO:0007669"/>
    <property type="project" value="InterPro"/>
</dbReference>
<keyword evidence="1" id="KW-0547">Nucleotide-binding</keyword>
<dbReference type="GO" id="GO:0006355">
    <property type="term" value="P:regulation of DNA-templated transcription"/>
    <property type="evidence" value="ECO:0007669"/>
    <property type="project" value="InterPro"/>
</dbReference>
<gene>
    <name evidence="4" type="ORF">MSEO_10360</name>
</gene>
<dbReference type="Gene3D" id="1.25.40.10">
    <property type="entry name" value="Tetratricopeptide repeat domain"/>
    <property type="match status" value="1"/>
</dbReference>
<accession>A0A7I7NV38</accession>
<dbReference type="RefSeq" id="WP_163676818.1">
    <property type="nucleotide sequence ID" value="NZ_AP022582.1"/>
</dbReference>
<dbReference type="GO" id="GO:0005524">
    <property type="term" value="F:ATP binding"/>
    <property type="evidence" value="ECO:0007669"/>
    <property type="project" value="UniProtKB-KW"/>
</dbReference>
<sequence>MAPLIVAPVTCVPSGPSDAKAVDEFLTAATQRPTLLVVDGEAGIGRTTFLLNALAEARERGFLVLAAQTAAAESGLSYAGLADLLGGVERPGPDLPDPQQRVLTGVLSHAFVGDEVAHWRMLAAAFLALVERLSEEAPVLVAIDDLQWLDAPSRQVLGFAARRLSSRVSVLATEPADRKAPGSASWLRLSRPDAVRRITIQPMSLSGLHELFLQRLQHSFARPTMERIHELSRGNPFHALELARHVDDDSAGGVAALPKSLSAELGRRINRLGPAVREVLLAAACACAPTVSLIADATGADADAVLELLEEAETEGVIVIHGPRIQFSLPLLAHGVLSAAAPAQRRAMHRRLAQLEDEPEMHARHLALGATTVDVQTLRSLDAAAELARIRGAPAAAAELLDLAISLDGGDPRRRVRSAQHHFDAGELACAKTLLEDAIGPLAPGNARCEALHLMAMVGLYHESFPEAASLLQRALDEAVTSLALRARVQLTLAFSYAHLGQLDQGMRIAETAVNTAACLEQPELVSAALGMRIMLSFLRGDGVDEIGLRRALECDDPAVHVPLAFGPRVQQALILAWTGQLDEGRRRMVDIRRGCIKRGEESDAIILAFHAALIETWLGNITAAQLIAGEMVERAAQLGGDFARAMALIIRGLVGAYLGREHQSRSDISEGLAASVRCGSQQLGDWAINALGFLEVSLGDHGAALSALQCLCRRLVAKPEQTEIILAAFVPDAVEALTAVGHLDDATPLVDAMERNGSRLDRKWTLAVGARCRSLLCSARGDVDAAIAFAQCALTYHDDLAMPFEKARTQLLLGELQRRRRMKDVSATTLRGALHAFEELGMPLWANRARAALACANVLRLQTGDGLTLSERRIAELVAKGMTNRAIASTLFISPKTVEANLARMYRKLNIRSRAELARHVSQTPA</sequence>
<dbReference type="InterPro" id="IPR027417">
    <property type="entry name" value="P-loop_NTPase"/>
</dbReference>
<dbReference type="KEGG" id="mseo:MSEO_10360"/>
<dbReference type="InterPro" id="IPR041664">
    <property type="entry name" value="AAA_16"/>
</dbReference>
<name>A0A7I7NV38_9MYCO</name>
<dbReference type="Pfam" id="PF13191">
    <property type="entry name" value="AAA_16"/>
    <property type="match status" value="1"/>
</dbReference>
<keyword evidence="2" id="KW-0067">ATP-binding</keyword>
<dbReference type="InterPro" id="IPR016032">
    <property type="entry name" value="Sig_transdc_resp-reg_C-effctor"/>
</dbReference>
<evidence type="ECO:0000256" key="2">
    <source>
        <dbReference type="ARBA" id="ARBA00022840"/>
    </source>
</evidence>
<dbReference type="PANTHER" id="PTHR16305">
    <property type="entry name" value="TESTICULAR SOLUBLE ADENYLYL CYCLASE"/>
    <property type="match status" value="1"/>
</dbReference>
<evidence type="ECO:0000313" key="5">
    <source>
        <dbReference type="Proteomes" id="UP000466632"/>
    </source>
</evidence>
<organism evidence="4 5">
    <name type="scientific">Mycobacterium seoulense</name>
    <dbReference type="NCBI Taxonomy" id="386911"/>
    <lineage>
        <taxon>Bacteria</taxon>
        <taxon>Bacillati</taxon>
        <taxon>Actinomycetota</taxon>
        <taxon>Actinomycetes</taxon>
        <taxon>Mycobacteriales</taxon>
        <taxon>Mycobacteriaceae</taxon>
        <taxon>Mycobacterium</taxon>
    </lineage>
</organism>
<dbReference type="EMBL" id="AP022582">
    <property type="protein sequence ID" value="BBY00537.1"/>
    <property type="molecule type" value="Genomic_DNA"/>
</dbReference>
<dbReference type="PROSITE" id="PS00622">
    <property type="entry name" value="HTH_LUXR_1"/>
    <property type="match status" value="1"/>
</dbReference>
<dbReference type="SUPFAM" id="SSF52540">
    <property type="entry name" value="P-loop containing nucleoside triphosphate hydrolases"/>
    <property type="match status" value="1"/>
</dbReference>
<dbReference type="SUPFAM" id="SSF46894">
    <property type="entry name" value="C-terminal effector domain of the bipartite response regulators"/>
    <property type="match status" value="1"/>
</dbReference>
<dbReference type="CDD" id="cd06170">
    <property type="entry name" value="LuxR_C_like"/>
    <property type="match status" value="1"/>
</dbReference>
<dbReference type="InterPro" id="IPR036388">
    <property type="entry name" value="WH-like_DNA-bd_sf"/>
</dbReference>
<dbReference type="GO" id="GO:0005737">
    <property type="term" value="C:cytoplasm"/>
    <property type="evidence" value="ECO:0007669"/>
    <property type="project" value="TreeGrafter"/>
</dbReference>
<protein>
    <submittedName>
        <fullName evidence="4">Transcriptional regulator</fullName>
    </submittedName>
</protein>
<dbReference type="PRINTS" id="PR00038">
    <property type="entry name" value="HTHLUXR"/>
</dbReference>
<dbReference type="GO" id="GO:0004016">
    <property type="term" value="F:adenylate cyclase activity"/>
    <property type="evidence" value="ECO:0007669"/>
    <property type="project" value="TreeGrafter"/>
</dbReference>
<dbReference type="Gene3D" id="1.10.10.10">
    <property type="entry name" value="Winged helix-like DNA-binding domain superfamily/Winged helix DNA-binding domain"/>
    <property type="match status" value="1"/>
</dbReference>